<dbReference type="SMART" id="SM00567">
    <property type="entry name" value="EZ_HEAT"/>
    <property type="match status" value="3"/>
</dbReference>
<feature type="region of interest" description="Disordered" evidence="2">
    <location>
        <begin position="343"/>
        <end position="459"/>
    </location>
</feature>
<gene>
    <name evidence="3" type="ORF">MPEBLZ_00744</name>
</gene>
<dbReference type="PANTHER" id="PTHR12697">
    <property type="entry name" value="PBS LYASE HEAT-LIKE PROTEIN"/>
    <property type="match status" value="1"/>
</dbReference>
<dbReference type="GO" id="GO:0016829">
    <property type="term" value="F:lyase activity"/>
    <property type="evidence" value="ECO:0007669"/>
    <property type="project" value="UniProtKB-KW"/>
</dbReference>
<dbReference type="SUPFAM" id="SSF48371">
    <property type="entry name" value="ARM repeat"/>
    <property type="match status" value="1"/>
</dbReference>
<dbReference type="Proteomes" id="UP000050360">
    <property type="component" value="Unassembled WGS sequence"/>
</dbReference>
<organism evidence="3 4">
    <name type="scientific">Candidatus Methanoperedens nitratireducens</name>
    <dbReference type="NCBI Taxonomy" id="1392998"/>
    <lineage>
        <taxon>Archaea</taxon>
        <taxon>Methanobacteriati</taxon>
        <taxon>Methanobacteriota</taxon>
        <taxon>Stenosarchaea group</taxon>
        <taxon>Methanomicrobia</taxon>
        <taxon>Methanosarcinales</taxon>
        <taxon>ANME-2 cluster</taxon>
        <taxon>Candidatus Methanoperedentaceae</taxon>
        <taxon>Candidatus Methanoperedens</taxon>
    </lineage>
</organism>
<feature type="compositionally biased region" description="Basic and acidic residues" evidence="2">
    <location>
        <begin position="412"/>
        <end position="436"/>
    </location>
</feature>
<dbReference type="Gene3D" id="1.25.10.10">
    <property type="entry name" value="Leucine-rich Repeat Variant"/>
    <property type="match status" value="1"/>
</dbReference>
<comment type="caution">
    <text evidence="3">The sequence shown here is derived from an EMBL/GenBank/DDBJ whole genome shotgun (WGS) entry which is preliminary data.</text>
</comment>
<proteinExistence type="predicted"/>
<feature type="compositionally biased region" description="Basic and acidic residues" evidence="2">
    <location>
        <begin position="266"/>
        <end position="288"/>
    </location>
</feature>
<evidence type="ECO:0000256" key="2">
    <source>
        <dbReference type="SAM" id="MobiDB-lite"/>
    </source>
</evidence>
<sequence length="692" mass="77251">MPLDYTDLRDMKKRQDIEGLLNILETGDIKECREAIRMLGELRTRKAISPLIGFLETDDVQIRSNAAWALGEIGHVKAVLPLIGLLNDPIENVRINAAWSLGRIGDKRALTVLRSARKNGSTELRKHAREAIARIESNENDKWRNCEDADIPDIVDIPLIEIEVPSYMECNYISRVEDADTQTDYENIARFSRNVQVRDTGDPLSEDDTRKIVLGLKDDSKGLVSVDIIFKYKDNTNGERKSSSVWLQMASAGTNGDNNNNSNNNKTEREIERIDSGPKYIKRTEGTKKKAKIKHSRKPRPVEYDIPEETGSDQSEKYPSEIDETDVEVPEERVITRKIISRRDKKPRPVREIPEEQEQEYGYEEETREIPELPEPELEAKEIRPKPEPMEIKPEPEVKPTKEPLAAPPKPKIPEQPKPEPKPKEIKPEPQVKPVKEPIQAAPPKPKIPEQPKPEPKAKEIKTETIKDKLPQEVKPPVEVVTAKTASISTPNGNVDSAVHLLSNIGMSGMTNAASTVTQLAGEEAESKHSQLRTIPIEEMNDEITGLGDSIVMISVELHGNGPEGDVKGEMQMYVSSQNALEVANELLCNSSDAVIKEFNDDIISTLKETANIYGGQYVSAISEYIGVPLSLKAPSFKTGQSSQVAESVLKDITGKVEFALATNVEFGNNRIGRLIMLVDPKSFDVIITKLI</sequence>
<evidence type="ECO:0000313" key="4">
    <source>
        <dbReference type="Proteomes" id="UP000050360"/>
    </source>
</evidence>
<dbReference type="Pfam" id="PF13646">
    <property type="entry name" value="HEAT_2"/>
    <property type="match status" value="1"/>
</dbReference>
<dbReference type="SUPFAM" id="SSF103039">
    <property type="entry name" value="CheC-like"/>
    <property type="match status" value="1"/>
</dbReference>
<evidence type="ECO:0000256" key="1">
    <source>
        <dbReference type="ARBA" id="ARBA00022500"/>
    </source>
</evidence>
<feature type="compositionally biased region" description="Basic and acidic residues" evidence="2">
    <location>
        <begin position="378"/>
        <end position="402"/>
    </location>
</feature>
<dbReference type="GO" id="GO:0016491">
    <property type="term" value="F:oxidoreductase activity"/>
    <property type="evidence" value="ECO:0007669"/>
    <property type="project" value="TreeGrafter"/>
</dbReference>
<feature type="region of interest" description="Disordered" evidence="2">
    <location>
        <begin position="251"/>
        <end position="329"/>
    </location>
</feature>
<feature type="compositionally biased region" description="Basic residues" evidence="2">
    <location>
        <begin position="289"/>
        <end position="299"/>
    </location>
</feature>
<dbReference type="AlphaFoldDB" id="A0A0P8AJ34"/>
<name>A0A0P8AJ34_9EURY</name>
<feature type="compositionally biased region" description="Basic and acidic residues" evidence="2">
    <location>
        <begin position="447"/>
        <end position="459"/>
    </location>
</feature>
<dbReference type="InterPro" id="IPR011989">
    <property type="entry name" value="ARM-like"/>
</dbReference>
<dbReference type="PATRIC" id="fig|1719120.3.peg.807"/>
<accession>A0A0P8AJ34</accession>
<keyword evidence="3" id="KW-0456">Lyase</keyword>
<dbReference type="EMBL" id="LKCM01000064">
    <property type="protein sequence ID" value="KPQ44652.1"/>
    <property type="molecule type" value="Genomic_DNA"/>
</dbReference>
<dbReference type="Gene3D" id="3.40.1550.10">
    <property type="entry name" value="CheC-like"/>
    <property type="match status" value="1"/>
</dbReference>
<dbReference type="GO" id="GO:0006935">
    <property type="term" value="P:chemotaxis"/>
    <property type="evidence" value="ECO:0007669"/>
    <property type="project" value="UniProtKB-KW"/>
</dbReference>
<dbReference type="PANTHER" id="PTHR12697:SF5">
    <property type="entry name" value="DEOXYHYPUSINE HYDROXYLASE"/>
    <property type="match status" value="1"/>
</dbReference>
<feature type="compositionally biased region" description="Acidic residues" evidence="2">
    <location>
        <begin position="355"/>
        <end position="377"/>
    </location>
</feature>
<feature type="compositionally biased region" description="Low complexity" evidence="2">
    <location>
        <begin position="255"/>
        <end position="265"/>
    </location>
</feature>
<protein>
    <submittedName>
        <fullName evidence="3">Phycocyanin alpha phycocyanobilin lyase</fullName>
    </submittedName>
</protein>
<dbReference type="Pfam" id="PF03130">
    <property type="entry name" value="HEAT_PBS"/>
    <property type="match status" value="1"/>
</dbReference>
<dbReference type="InterPro" id="IPR028976">
    <property type="entry name" value="CheC-like_sf"/>
</dbReference>
<dbReference type="InterPro" id="IPR004155">
    <property type="entry name" value="PBS_lyase_HEAT"/>
</dbReference>
<reference evidence="3 4" key="1">
    <citation type="submission" date="2015-09" db="EMBL/GenBank/DDBJ databases">
        <title>A metagenomics-based metabolic model of nitrate-dependent anaerobic oxidation of methane by Methanoperedens-like archaea.</title>
        <authorList>
            <person name="Arshad A."/>
            <person name="Speth D.R."/>
            <person name="De Graaf R.M."/>
            <person name="Op Den Camp H.J."/>
            <person name="Jetten M.S."/>
            <person name="Welte C.U."/>
        </authorList>
    </citation>
    <scope>NUCLEOTIDE SEQUENCE [LARGE SCALE GENOMIC DNA]</scope>
</reference>
<dbReference type="InterPro" id="IPR016024">
    <property type="entry name" value="ARM-type_fold"/>
</dbReference>
<keyword evidence="1" id="KW-0145">Chemotaxis</keyword>
<evidence type="ECO:0000313" key="3">
    <source>
        <dbReference type="EMBL" id="KPQ44652.1"/>
    </source>
</evidence>